<sequence length="110" mass="12589">MQRDPKPGFKPSTFLLQGSSATNSTTMQPTNHFPSFVTRAVLKCLQQLPMILFYHFRRMSAHSSLQNCFSSAPLKSFQARIDCLRLYHCILARFKSRHSSGHSNTFIFGF</sequence>
<keyword evidence="3" id="KW-1185">Reference proteome</keyword>
<reference evidence="2 3" key="1">
    <citation type="submission" date="2021-06" db="EMBL/GenBank/DDBJ databases">
        <authorList>
            <person name="Palmer J.M."/>
        </authorList>
    </citation>
    <scope>NUCLEOTIDE SEQUENCE [LARGE SCALE GENOMIC DNA]</scope>
    <source>
        <strain evidence="3">if_2019</strain>
        <tissue evidence="2">Muscle</tissue>
    </source>
</reference>
<gene>
    <name evidence="2" type="ORF">ILYODFUR_002864</name>
</gene>
<name>A0ABV0T4T3_9TELE</name>
<organism evidence="2 3">
    <name type="scientific">Ilyodon furcidens</name>
    <name type="common">goldbreast splitfin</name>
    <dbReference type="NCBI Taxonomy" id="33524"/>
    <lineage>
        <taxon>Eukaryota</taxon>
        <taxon>Metazoa</taxon>
        <taxon>Chordata</taxon>
        <taxon>Craniata</taxon>
        <taxon>Vertebrata</taxon>
        <taxon>Euteleostomi</taxon>
        <taxon>Actinopterygii</taxon>
        <taxon>Neopterygii</taxon>
        <taxon>Teleostei</taxon>
        <taxon>Neoteleostei</taxon>
        <taxon>Acanthomorphata</taxon>
        <taxon>Ovalentaria</taxon>
        <taxon>Atherinomorphae</taxon>
        <taxon>Cyprinodontiformes</taxon>
        <taxon>Goodeidae</taxon>
        <taxon>Ilyodon</taxon>
    </lineage>
</organism>
<evidence type="ECO:0000256" key="1">
    <source>
        <dbReference type="SAM" id="MobiDB-lite"/>
    </source>
</evidence>
<evidence type="ECO:0000313" key="3">
    <source>
        <dbReference type="Proteomes" id="UP001482620"/>
    </source>
</evidence>
<feature type="region of interest" description="Disordered" evidence="1">
    <location>
        <begin position="1"/>
        <end position="29"/>
    </location>
</feature>
<dbReference type="EMBL" id="JAHRIQ010023311">
    <property type="protein sequence ID" value="MEQ2227875.1"/>
    <property type="molecule type" value="Genomic_DNA"/>
</dbReference>
<dbReference type="Proteomes" id="UP001482620">
    <property type="component" value="Unassembled WGS sequence"/>
</dbReference>
<comment type="caution">
    <text evidence="2">The sequence shown here is derived from an EMBL/GenBank/DDBJ whole genome shotgun (WGS) entry which is preliminary data.</text>
</comment>
<protein>
    <submittedName>
        <fullName evidence="2">Uncharacterized protein</fullName>
    </submittedName>
</protein>
<feature type="compositionally biased region" description="Polar residues" evidence="1">
    <location>
        <begin position="14"/>
        <end position="29"/>
    </location>
</feature>
<accession>A0ABV0T4T3</accession>
<evidence type="ECO:0000313" key="2">
    <source>
        <dbReference type="EMBL" id="MEQ2227875.1"/>
    </source>
</evidence>
<proteinExistence type="predicted"/>